<accession>A0AB33V6L8</accession>
<protein>
    <submittedName>
        <fullName evidence="3">Structural envelope</fullName>
    </submittedName>
</protein>
<keyword evidence="2" id="KW-0472">Membrane</keyword>
<keyword evidence="2" id="KW-1133">Transmembrane helix</keyword>
<dbReference type="SUPFAM" id="SSF58069">
    <property type="entry name" value="Virus ectodomain"/>
    <property type="match status" value="1"/>
</dbReference>
<sequence>MVPPMTTTTSTAMRVTGIIFVLSLVACIECAEKIKYVYHANSAQISTCSYSELNGVPIPPNNRVVGRQYVCTSTGAQLREEGRLSSTGDGVCQYYCPNTDRLTLNGITTFTGRDTMETTLLNPFVYEPPTDCIAVTYQCDAVINDRLPINELSIKLHGSPQLKNAVFGHGCTTTNHSRSTECAVAKLLHIIRNGGIPEDWMVTAVRGEYACLLGYIGSGRISIHSACWIQLGANCYKSFGKTELCINDRPKVAGITDFQNTPSDRKKNLRCFYDMEQAIAENADMKKPPPILKNCDEVILTGLRLERRDDKWVCELTASEKTTEWHRYLDILFFTSLFKTVILGFRKPITTEVFTEITASKATRGAFIKSCQDSIINHGFSGGIYLEIPPPRVDGLSRDNQINQALLLEELRATVPVTAKKFTIYAGVSMTYPDNTYYDIKAIAESSDLVFLNGYDLPGKPATRGTVGPTAWDIGTGCGIEGVECPNPTDYHFLKYGVSYYTSRVPPEKLSFGFPLWGRGSRKENGEWIPMGAIRSPQMKLAEKISYGDIRNNDIECIKSQQQMCCTNQVHLMGNPVAISWDNGETAVEKAARLSQDYGIMEFHTMSVNLDTVTGTSFHQALERYIHSPPPSSITTKTETLKPPTYQIGKGPLVHCPGIIAVAGDLVFTQHSYTAFSSLTTFTNLFVAKVTDLKTCVKGDPQGKLELVTTVPGGAVDLNTFLPTTSSGDYSVGLLNGRLVQFIPEVQESCQDTNSETVNRKPYVEVDETYYLSEPKITADGIMIPEGVHFFMTDEKLYVDYLNFATTCVNYKIENLPSCITVTCSSDPGCINRYAAICSEAESVIGDVRRSNKLILTAYDDLSLEHKKAKMFALQPTGVTRGKFILGTVALAAATAAVVQSSVALGLAVTTAQRLDTMIDQMETTREVIANFGETTAIVSSKLDKNTQMVNARLSETQTAINNRFTIMEHTFNQLSSELKDLSTTINEKFKVTVGYQVWYQQMLSLNTMLTQGAIQLSYKVGVVRDCFKSLMGGTMAGCPSGVTPFVEHPGLAYRKTVAAIVYEDEKLFIVNKLPSSFTAFNKARFIPTPREIGGEICWPDYDLSAADGEVHSSIECVGRYCDDPVPADAYNACLKNYTACKMICAPCFKGVCYDRESKSVTFKRGEVTVKLPVKTVPVFDKLPGTIAVEHLLDTFTVPTLPPYKNVSIAVTLESVEGDVRDMRDTLARYERDMGILRARGESSATLTKVLITIIIIILLIGIFALLYFLYRRKVATSGYARLNFPGDDAVHLLGKKRVNF</sequence>
<dbReference type="InterPro" id="IPR031412">
    <property type="entry name" value="S_torovirinae"/>
</dbReference>
<dbReference type="GO" id="GO:0005975">
    <property type="term" value="P:carbohydrate metabolic process"/>
    <property type="evidence" value="ECO:0007669"/>
    <property type="project" value="InterPro"/>
</dbReference>
<reference evidence="3" key="1">
    <citation type="submission" date="2023-06" db="EMBL/GenBank/DDBJ databases">
        <authorList>
            <person name="Mercer L.K."/>
            <person name="Harding E.F."/>
            <person name="Sridhar T."/>
            <person name="White P.A."/>
        </authorList>
    </citation>
    <scope>NUCLEOTIDE SEQUENCE</scope>
</reference>
<dbReference type="Pfam" id="PF17072">
    <property type="entry name" value="Spike_torovirin"/>
    <property type="match status" value="1"/>
</dbReference>
<keyword evidence="2" id="KW-0812">Transmembrane</keyword>
<dbReference type="GO" id="GO:0004568">
    <property type="term" value="F:chitinase activity"/>
    <property type="evidence" value="ECO:0007669"/>
    <property type="project" value="TreeGrafter"/>
</dbReference>
<dbReference type="InterPro" id="IPR050314">
    <property type="entry name" value="Glycosyl_Hydrlase_18"/>
</dbReference>
<evidence type="ECO:0000256" key="1">
    <source>
        <dbReference type="SAM" id="Coils"/>
    </source>
</evidence>
<evidence type="ECO:0000256" key="2">
    <source>
        <dbReference type="SAM" id="Phobius"/>
    </source>
</evidence>
<name>A0AB33V6L8_9VIRU</name>
<organism evidence="3">
    <name type="scientific">Latid herpesvirus 1</name>
    <dbReference type="NCBI Taxonomy" id="3096545"/>
    <lineage>
        <taxon>Viruses</taxon>
        <taxon>Duplodnaviria</taxon>
        <taxon>Heunggongvirae</taxon>
        <taxon>Peploviricota</taxon>
        <taxon>Herviviricetes</taxon>
        <taxon>Herpesvirales</taxon>
    </lineage>
</organism>
<dbReference type="GO" id="GO:0008061">
    <property type="term" value="F:chitin binding"/>
    <property type="evidence" value="ECO:0007669"/>
    <property type="project" value="TreeGrafter"/>
</dbReference>
<dbReference type="PANTHER" id="PTHR11177:SF317">
    <property type="entry name" value="CHITINASE 12-RELATED"/>
    <property type="match status" value="1"/>
</dbReference>
<dbReference type="GO" id="GO:0006032">
    <property type="term" value="P:chitin catabolic process"/>
    <property type="evidence" value="ECO:0007669"/>
    <property type="project" value="TreeGrafter"/>
</dbReference>
<dbReference type="GO" id="GO:0005576">
    <property type="term" value="C:extracellular region"/>
    <property type="evidence" value="ECO:0007669"/>
    <property type="project" value="TreeGrafter"/>
</dbReference>
<feature type="coiled-coil region" evidence="1">
    <location>
        <begin position="1213"/>
        <end position="1240"/>
    </location>
</feature>
<keyword evidence="1" id="KW-0175">Coiled coil</keyword>
<dbReference type="Gene3D" id="3.20.20.80">
    <property type="entry name" value="Glycosidases"/>
    <property type="match status" value="1"/>
</dbReference>
<feature type="transmembrane region" description="Helical" evidence="2">
    <location>
        <begin position="1250"/>
        <end position="1271"/>
    </location>
</feature>
<reference evidence="3" key="2">
    <citation type="journal article" date="2024" name="Virology">
        <title>Novel viruses discovered in metatranscriptomic analysis of farmed barramundi in Asia and Australia.</title>
        <authorList>
            <person name="Mercer L.K."/>
            <person name="Harding E.F."/>
            <person name="Sridhar T."/>
            <person name="White P.A."/>
        </authorList>
    </citation>
    <scope>NUCLEOTIDE SEQUENCE</scope>
</reference>
<dbReference type="SUPFAM" id="SSF51445">
    <property type="entry name" value="(Trans)glycosidases"/>
    <property type="match status" value="1"/>
</dbReference>
<dbReference type="InterPro" id="IPR017853">
    <property type="entry name" value="GH"/>
</dbReference>
<dbReference type="EMBL" id="BK064844">
    <property type="protein sequence ID" value="DBA59405.1"/>
    <property type="molecule type" value="Genomic_DNA"/>
</dbReference>
<dbReference type="PANTHER" id="PTHR11177">
    <property type="entry name" value="CHITINASE"/>
    <property type="match status" value="1"/>
</dbReference>
<proteinExistence type="predicted"/>
<evidence type="ECO:0000313" key="3">
    <source>
        <dbReference type="EMBL" id="DBA59405.1"/>
    </source>
</evidence>